<keyword evidence="3" id="KW-1185">Reference proteome</keyword>
<dbReference type="EMBL" id="BNBT01000074">
    <property type="protein sequence ID" value="GHE71828.1"/>
    <property type="molecule type" value="Genomic_DNA"/>
</dbReference>
<accession>A0A918ZUU9</accession>
<dbReference type="Proteomes" id="UP000608024">
    <property type="component" value="Unassembled WGS sequence"/>
</dbReference>
<comment type="caution">
    <text evidence="2">The sequence shown here is derived from an EMBL/GenBank/DDBJ whole genome shotgun (WGS) entry which is preliminary data.</text>
</comment>
<feature type="region of interest" description="Disordered" evidence="1">
    <location>
        <begin position="276"/>
        <end position="306"/>
    </location>
</feature>
<feature type="region of interest" description="Disordered" evidence="1">
    <location>
        <begin position="197"/>
        <end position="231"/>
    </location>
</feature>
<feature type="compositionally biased region" description="Basic and acidic residues" evidence="1">
    <location>
        <begin position="200"/>
        <end position="223"/>
    </location>
</feature>
<dbReference type="AlphaFoldDB" id="A0A918ZUU9"/>
<gene>
    <name evidence="2" type="ORF">GCM10018785_45100</name>
</gene>
<evidence type="ECO:0000256" key="1">
    <source>
        <dbReference type="SAM" id="MobiDB-lite"/>
    </source>
</evidence>
<evidence type="ECO:0000313" key="3">
    <source>
        <dbReference type="Proteomes" id="UP000608024"/>
    </source>
</evidence>
<name>A0A918ZUU9_9ACTN</name>
<reference evidence="2" key="1">
    <citation type="journal article" date="2014" name="Int. J. Syst. Evol. Microbiol.">
        <title>Complete genome sequence of Corynebacterium casei LMG S-19264T (=DSM 44701T), isolated from a smear-ripened cheese.</title>
        <authorList>
            <consortium name="US DOE Joint Genome Institute (JGI-PGF)"/>
            <person name="Walter F."/>
            <person name="Albersmeier A."/>
            <person name="Kalinowski J."/>
            <person name="Ruckert C."/>
        </authorList>
    </citation>
    <scope>NUCLEOTIDE SEQUENCE</scope>
    <source>
        <strain evidence="2">JCM 4784</strain>
    </source>
</reference>
<feature type="compositionally biased region" description="Basic and acidic residues" evidence="1">
    <location>
        <begin position="284"/>
        <end position="299"/>
    </location>
</feature>
<reference evidence="2" key="2">
    <citation type="submission" date="2020-09" db="EMBL/GenBank/DDBJ databases">
        <authorList>
            <person name="Sun Q."/>
            <person name="Ohkuma M."/>
        </authorList>
    </citation>
    <scope>NUCLEOTIDE SEQUENCE</scope>
    <source>
        <strain evidence="2">JCM 4784</strain>
    </source>
</reference>
<organism evidence="2 3">
    <name type="scientific">Streptomyces longispororuber</name>
    <dbReference type="NCBI Taxonomy" id="68230"/>
    <lineage>
        <taxon>Bacteria</taxon>
        <taxon>Bacillati</taxon>
        <taxon>Actinomycetota</taxon>
        <taxon>Actinomycetes</taxon>
        <taxon>Kitasatosporales</taxon>
        <taxon>Streptomycetaceae</taxon>
        <taxon>Streptomyces</taxon>
    </lineage>
</organism>
<proteinExistence type="predicted"/>
<sequence>MGEMAQIATVLEHSGTLADVAAKYDRITELVECDAVDELSETDALAALLVVRTLRDKLLLDEQRLIAAARRQGVTWTRLAAALEVRTRQSAERRYLQLRRDLDDIVGHPLTQNERVEAARTHRDRKAEQRWAVDHQVAIVALARRLAAVPGLQQRADRCPKVARANEVAVLHARRAGEADPAPIRTAWPTRLVHAVQAEQAHRTAEAEEERRVPSLEDVKDAGRPAPPDPARLTFAQQAHLIHEMFGLIGYAIDSDSVELSDHADLVAAVRELYAKAGPNAPRAPEDYAPRPVRREGEHSNGQAAE</sequence>
<evidence type="ECO:0000313" key="2">
    <source>
        <dbReference type="EMBL" id="GHE71828.1"/>
    </source>
</evidence>
<protein>
    <submittedName>
        <fullName evidence="2">Uncharacterized protein</fullName>
    </submittedName>
</protein>